<evidence type="ECO:0000256" key="6">
    <source>
        <dbReference type="SAM" id="Phobius"/>
    </source>
</evidence>
<comment type="subcellular location">
    <subcellularLocation>
        <location evidence="1">Membrane</location>
        <topology evidence="1">Single-pass membrane protein</topology>
    </subcellularLocation>
</comment>
<evidence type="ECO:0000256" key="2">
    <source>
        <dbReference type="ARBA" id="ARBA00008578"/>
    </source>
</evidence>
<organism evidence="7 8">
    <name type="scientific">Adineta ricciae</name>
    <name type="common">Rotifer</name>
    <dbReference type="NCBI Taxonomy" id="249248"/>
    <lineage>
        <taxon>Eukaryota</taxon>
        <taxon>Metazoa</taxon>
        <taxon>Spiralia</taxon>
        <taxon>Gnathifera</taxon>
        <taxon>Rotifera</taxon>
        <taxon>Eurotatoria</taxon>
        <taxon>Bdelloidea</taxon>
        <taxon>Adinetida</taxon>
        <taxon>Adinetidae</taxon>
        <taxon>Adineta</taxon>
    </lineage>
</organism>
<keyword evidence="5 6" id="KW-0472">Membrane</keyword>
<name>A0A813XYR5_ADIRI</name>
<dbReference type="OrthoDB" id="10047572at2759"/>
<dbReference type="AlphaFoldDB" id="A0A813XYR5"/>
<keyword evidence="4 6" id="KW-1133">Transmembrane helix</keyword>
<dbReference type="PANTHER" id="PTHR28622:SF1">
    <property type="entry name" value="SMALL INTEGRAL MEMBRANE PROTEIN 7"/>
    <property type="match status" value="1"/>
</dbReference>
<evidence type="ECO:0000313" key="8">
    <source>
        <dbReference type="Proteomes" id="UP000663852"/>
    </source>
</evidence>
<evidence type="ECO:0000256" key="5">
    <source>
        <dbReference type="ARBA" id="ARBA00023136"/>
    </source>
</evidence>
<comment type="similarity">
    <text evidence="2">Belongs to the SMIM7 family.</text>
</comment>
<evidence type="ECO:0000256" key="3">
    <source>
        <dbReference type="ARBA" id="ARBA00022692"/>
    </source>
</evidence>
<evidence type="ECO:0000256" key="1">
    <source>
        <dbReference type="ARBA" id="ARBA00004167"/>
    </source>
</evidence>
<reference evidence="7" key="1">
    <citation type="submission" date="2021-02" db="EMBL/GenBank/DDBJ databases">
        <authorList>
            <person name="Nowell W R."/>
        </authorList>
    </citation>
    <scope>NUCLEOTIDE SEQUENCE</scope>
</reference>
<sequence>MISSFIVISTLLINAGAMIDTKLKRKEVGFMIDNPSIGDKIREFLVSLQYFRVFIAFWNVIIIFLMFTMFGY</sequence>
<dbReference type="InterPro" id="IPR037659">
    <property type="entry name" value="SMIM7"/>
</dbReference>
<keyword evidence="3 6" id="KW-0812">Transmembrane</keyword>
<proteinExistence type="inferred from homology"/>
<accession>A0A813XYR5</accession>
<dbReference type="PANTHER" id="PTHR28622">
    <property type="entry name" value="SMALL INTEGRAL MEMBRANE PROTEIN 7"/>
    <property type="match status" value="1"/>
</dbReference>
<gene>
    <name evidence="7" type="ORF">EDS130_LOCUS8494</name>
</gene>
<dbReference type="GO" id="GO:0016020">
    <property type="term" value="C:membrane"/>
    <property type="evidence" value="ECO:0007669"/>
    <property type="project" value="UniProtKB-SubCell"/>
</dbReference>
<feature type="transmembrane region" description="Helical" evidence="6">
    <location>
        <begin position="50"/>
        <end position="70"/>
    </location>
</feature>
<dbReference type="Proteomes" id="UP000663852">
    <property type="component" value="Unassembled WGS sequence"/>
</dbReference>
<comment type="caution">
    <text evidence="7">The sequence shown here is derived from an EMBL/GenBank/DDBJ whole genome shotgun (WGS) entry which is preliminary data.</text>
</comment>
<evidence type="ECO:0000256" key="4">
    <source>
        <dbReference type="ARBA" id="ARBA00022989"/>
    </source>
</evidence>
<protein>
    <submittedName>
        <fullName evidence="7">Uncharacterized protein</fullName>
    </submittedName>
</protein>
<dbReference type="EMBL" id="CAJNOJ010000027">
    <property type="protein sequence ID" value="CAF0875144.1"/>
    <property type="molecule type" value="Genomic_DNA"/>
</dbReference>
<evidence type="ECO:0000313" key="7">
    <source>
        <dbReference type="EMBL" id="CAF0875144.1"/>
    </source>
</evidence>